<dbReference type="Proteomes" id="UP001208017">
    <property type="component" value="Unassembled WGS sequence"/>
</dbReference>
<dbReference type="RefSeq" id="WP_267152734.1">
    <property type="nucleotide sequence ID" value="NZ_JAPMLT010000011.1"/>
</dbReference>
<evidence type="ECO:0000313" key="2">
    <source>
        <dbReference type="Proteomes" id="UP001208017"/>
    </source>
</evidence>
<evidence type="ECO:0000313" key="1">
    <source>
        <dbReference type="EMBL" id="MCX7571484.1"/>
    </source>
</evidence>
<name>A0ABT3X3L9_9BACL</name>
<comment type="caution">
    <text evidence="1">The sequence shown here is derived from an EMBL/GenBank/DDBJ whole genome shotgun (WGS) entry which is preliminary data.</text>
</comment>
<dbReference type="EMBL" id="JAPMLT010000011">
    <property type="protein sequence ID" value="MCX7571484.1"/>
    <property type="molecule type" value="Genomic_DNA"/>
</dbReference>
<accession>A0ABT3X3L9</accession>
<keyword evidence="2" id="KW-1185">Reference proteome</keyword>
<gene>
    <name evidence="1" type="ORF">OS242_16165</name>
</gene>
<proteinExistence type="predicted"/>
<organism evidence="1 2">
    <name type="scientific">Tumebacillus lacus</name>
    <dbReference type="NCBI Taxonomy" id="2995335"/>
    <lineage>
        <taxon>Bacteria</taxon>
        <taxon>Bacillati</taxon>
        <taxon>Bacillota</taxon>
        <taxon>Bacilli</taxon>
        <taxon>Bacillales</taxon>
        <taxon>Alicyclobacillaceae</taxon>
        <taxon>Tumebacillus</taxon>
    </lineage>
</organism>
<sequence length="124" mass="13583">MEDLGMFEPGVEGLEDLAGILESLFGDSQVFVRLWMREERGETVHEHLLSQFAGTLDLCGIVQSESEEDVALELLFREVDPTGGGEEPRLMAMPVDSQDVEVDLDPDQVAVSSGSFTLAIERLG</sequence>
<reference evidence="1 2" key="1">
    <citation type="submission" date="2022-11" db="EMBL/GenBank/DDBJ databases">
        <title>Study of microbial diversity in lake waters.</title>
        <authorList>
            <person name="Zhang J."/>
        </authorList>
    </citation>
    <scope>NUCLEOTIDE SEQUENCE [LARGE SCALE GENOMIC DNA]</scope>
    <source>
        <strain evidence="1 2">DT12</strain>
    </source>
</reference>
<protein>
    <submittedName>
        <fullName evidence="1">Uncharacterized protein</fullName>
    </submittedName>
</protein>